<dbReference type="EMBL" id="CANHGI010000002">
    <property type="protein sequence ID" value="CAI5443392.1"/>
    <property type="molecule type" value="Genomic_DNA"/>
</dbReference>
<evidence type="ECO:0000313" key="1">
    <source>
        <dbReference type="EMBL" id="CAI5443392.1"/>
    </source>
</evidence>
<evidence type="ECO:0000313" key="2">
    <source>
        <dbReference type="Proteomes" id="UP001152747"/>
    </source>
</evidence>
<evidence type="ECO:0008006" key="3">
    <source>
        <dbReference type="Google" id="ProtNLM"/>
    </source>
</evidence>
<proteinExistence type="predicted"/>
<comment type="caution">
    <text evidence="1">The sequence shown here is derived from an EMBL/GenBank/DDBJ whole genome shotgun (WGS) entry which is preliminary data.</text>
</comment>
<name>A0A9P1MXK0_9PELO</name>
<dbReference type="AlphaFoldDB" id="A0A9P1MXK0"/>
<gene>
    <name evidence="1" type="ORF">CAMP_LOCUS6029</name>
</gene>
<dbReference type="Proteomes" id="UP001152747">
    <property type="component" value="Unassembled WGS sequence"/>
</dbReference>
<accession>A0A9P1MXK0</accession>
<organism evidence="1 2">
    <name type="scientific">Caenorhabditis angaria</name>
    <dbReference type="NCBI Taxonomy" id="860376"/>
    <lineage>
        <taxon>Eukaryota</taxon>
        <taxon>Metazoa</taxon>
        <taxon>Ecdysozoa</taxon>
        <taxon>Nematoda</taxon>
        <taxon>Chromadorea</taxon>
        <taxon>Rhabditida</taxon>
        <taxon>Rhabditina</taxon>
        <taxon>Rhabditomorpha</taxon>
        <taxon>Rhabditoidea</taxon>
        <taxon>Rhabditidae</taxon>
        <taxon>Peloderinae</taxon>
        <taxon>Caenorhabditis</taxon>
    </lineage>
</organism>
<sequence length="319" mass="38091">MGSCLSTRKSDEIVWFELPFDVRRLLIDSMDFETKARFSQCSIDCLKEVSETRNFIDEIVIDGGGKGEHRNFCITVLSKTEDAWFFKIKKLEENCIVNWETKNNELISQITFENQDIIEILLKYFNGLVKKNTKSLKTIWIPMDDFPYNRTNINNLKCVNMKSLVLSENKYEKIDPILSGFVNIDTISRFHYHIEFPNLTLDDLFKLRSIKRTLSNPRFSVDEFDNFLRRILVEEESDEQIKRIVLSLKEIAIENHDILIRIVKKYTREARINFMEGHSEWQIVWAFVRRSKKWKHRHHRIILNEDCFDYSMMYSPSYL</sequence>
<reference evidence="1" key="1">
    <citation type="submission" date="2022-11" db="EMBL/GenBank/DDBJ databases">
        <authorList>
            <person name="Kikuchi T."/>
        </authorList>
    </citation>
    <scope>NUCLEOTIDE SEQUENCE</scope>
    <source>
        <strain evidence="1">PS1010</strain>
    </source>
</reference>
<protein>
    <recommendedName>
        <fullName evidence="3">F-box domain-containing protein</fullName>
    </recommendedName>
</protein>
<keyword evidence="2" id="KW-1185">Reference proteome</keyword>